<name>A0A9X1QGD2_9BACT</name>
<dbReference type="CDD" id="cd16917">
    <property type="entry name" value="HATPase_UhpB-NarQ-NarX-like"/>
    <property type="match status" value="1"/>
</dbReference>
<keyword evidence="1" id="KW-0808">Transferase</keyword>
<dbReference type="Gene3D" id="1.20.5.1930">
    <property type="match status" value="1"/>
</dbReference>
<dbReference type="Gene3D" id="3.30.565.10">
    <property type="entry name" value="Histidine kinase-like ATPase, C-terminal domain"/>
    <property type="match status" value="1"/>
</dbReference>
<dbReference type="InterPro" id="IPR036890">
    <property type="entry name" value="HATPase_C_sf"/>
</dbReference>
<evidence type="ECO:0000313" key="8">
    <source>
        <dbReference type="EMBL" id="MCF2501225.1"/>
    </source>
</evidence>
<evidence type="ECO:0000259" key="7">
    <source>
        <dbReference type="PROSITE" id="PS50109"/>
    </source>
</evidence>
<evidence type="ECO:0000256" key="1">
    <source>
        <dbReference type="ARBA" id="ARBA00022679"/>
    </source>
</evidence>
<gene>
    <name evidence="8" type="ORF">L0661_23085</name>
</gene>
<dbReference type="InterPro" id="IPR003594">
    <property type="entry name" value="HATPase_dom"/>
</dbReference>
<keyword evidence="2 8" id="KW-0418">Kinase</keyword>
<feature type="domain" description="Histidine kinase" evidence="7">
    <location>
        <begin position="476"/>
        <end position="667"/>
    </location>
</feature>
<proteinExistence type="predicted"/>
<dbReference type="InterPro" id="IPR005467">
    <property type="entry name" value="His_kinase_dom"/>
</dbReference>
<dbReference type="GO" id="GO:0016020">
    <property type="term" value="C:membrane"/>
    <property type="evidence" value="ECO:0007669"/>
    <property type="project" value="InterPro"/>
</dbReference>
<keyword evidence="6" id="KW-0732">Signal</keyword>
<dbReference type="GO" id="GO:0000155">
    <property type="term" value="F:phosphorelay sensor kinase activity"/>
    <property type="evidence" value="ECO:0007669"/>
    <property type="project" value="InterPro"/>
</dbReference>
<dbReference type="InterPro" id="IPR011712">
    <property type="entry name" value="Sig_transdc_His_kin_sub3_dim/P"/>
</dbReference>
<evidence type="ECO:0000256" key="2">
    <source>
        <dbReference type="ARBA" id="ARBA00022777"/>
    </source>
</evidence>
<dbReference type="Gene3D" id="1.25.40.10">
    <property type="entry name" value="Tetratricopeptide repeat domain"/>
    <property type="match status" value="2"/>
</dbReference>
<reference evidence="8" key="1">
    <citation type="submission" date="2022-01" db="EMBL/GenBank/DDBJ databases">
        <title>Novel species in genus Dyadobacter.</title>
        <authorList>
            <person name="Ma C."/>
        </authorList>
    </citation>
    <scope>NUCLEOTIDE SEQUENCE</scope>
    <source>
        <strain evidence="8">CY357</strain>
    </source>
</reference>
<feature type="signal peptide" evidence="6">
    <location>
        <begin position="1"/>
        <end position="25"/>
    </location>
</feature>
<keyword evidence="5" id="KW-0472">Membrane</keyword>
<dbReference type="PANTHER" id="PTHR24421">
    <property type="entry name" value="NITRATE/NITRITE SENSOR PROTEIN NARX-RELATED"/>
    <property type="match status" value="1"/>
</dbReference>
<dbReference type="Proteomes" id="UP001139411">
    <property type="component" value="Unassembled WGS sequence"/>
</dbReference>
<organism evidence="8 9">
    <name type="scientific">Dyadobacter chenhuakuii</name>
    <dbReference type="NCBI Taxonomy" id="2909339"/>
    <lineage>
        <taxon>Bacteria</taxon>
        <taxon>Pseudomonadati</taxon>
        <taxon>Bacteroidota</taxon>
        <taxon>Cytophagia</taxon>
        <taxon>Cytophagales</taxon>
        <taxon>Spirosomataceae</taxon>
        <taxon>Dyadobacter</taxon>
    </lineage>
</organism>
<dbReference type="EMBL" id="JAKFFV010000018">
    <property type="protein sequence ID" value="MCF2501225.1"/>
    <property type="molecule type" value="Genomic_DNA"/>
</dbReference>
<protein>
    <submittedName>
        <fullName evidence="8">Sensor histidine kinase</fullName>
    </submittedName>
</protein>
<feature type="chain" id="PRO_5040969705" evidence="6">
    <location>
        <begin position="26"/>
        <end position="667"/>
    </location>
</feature>
<keyword evidence="4" id="KW-0175">Coiled coil</keyword>
<evidence type="ECO:0000256" key="4">
    <source>
        <dbReference type="SAM" id="Coils"/>
    </source>
</evidence>
<dbReference type="RefSeq" id="WP_235179436.1">
    <property type="nucleotide sequence ID" value="NZ_JAKFFV010000018.1"/>
</dbReference>
<dbReference type="PANTHER" id="PTHR24421:SF59">
    <property type="entry name" value="OXYGEN SENSOR HISTIDINE KINASE NREB"/>
    <property type="match status" value="1"/>
</dbReference>
<keyword evidence="5" id="KW-0812">Transmembrane</keyword>
<accession>A0A9X1QGD2</accession>
<dbReference type="SMART" id="SM00387">
    <property type="entry name" value="HATPase_c"/>
    <property type="match status" value="1"/>
</dbReference>
<dbReference type="InterPro" id="IPR050482">
    <property type="entry name" value="Sensor_HK_TwoCompSys"/>
</dbReference>
<dbReference type="SMART" id="SM00028">
    <property type="entry name" value="TPR"/>
    <property type="match status" value="3"/>
</dbReference>
<feature type="coiled-coil region" evidence="4">
    <location>
        <begin position="368"/>
        <end position="404"/>
    </location>
</feature>
<keyword evidence="3" id="KW-0902">Two-component regulatory system</keyword>
<sequence>MKNKIFIISSFIYSLLAVPALPLCAQSPVTGVSYVDSLQNALKRKQSDSLRIATLLLLSDYYSDKDTSLAMQYVRKAAGYVKQNSFQAALVQFYTAGVYFDTDFKRSEAGYLRAEQLLRRFAGKAAVVYRARAWNNYGALRQRQDDELQYARILLDHVIPLSQQAGDSARMARNYHNLGMIFSNQLDYTKAKGYLSSAISILEKIAPNSLEMADGFMFASKNYIYLKDYPPIRPMLDSAYGILSEDPNSVYLIDFYLVEGMYYSRLRQYAKAMESFDKGILLCDKLGKAYDRRGIMLQIYFTYKAQENYPKALQTMKAIMRSKPPITRYQDRMLYYYELAQTSEKVGDMTGAYQWLHKYTELADSSYQERTKAEIADLEAKYKSVEKEKKINDLQAKNERATLTIKNNRLLSWLLAVVCLFLLVVTVLVLLFYRNNKRLWAQQQQLHELELQKIKQDHRISMLSAMLDGQERERTRLARDLHDGLGGLLSSIKIELSQLSDKQHVPMKVGIHKTLSHLDEAVNELRRIARSLMPEILMKYGLAEATKEFCKNLKETGANLVCQVFNYKDSMPREKQIVIYRIIQELVNNALKHAQASQILVIIQQSGDTLFVTVEDDGKGFDINKTNTKAGAGLSNIKARADFLNARFEIQSAPQKGTTVTVECDML</sequence>
<dbReference type="SUPFAM" id="SSF55874">
    <property type="entry name" value="ATPase domain of HSP90 chaperone/DNA topoisomerase II/histidine kinase"/>
    <property type="match status" value="1"/>
</dbReference>
<feature type="transmembrane region" description="Helical" evidence="5">
    <location>
        <begin position="410"/>
        <end position="433"/>
    </location>
</feature>
<dbReference type="Pfam" id="PF02518">
    <property type="entry name" value="HATPase_c"/>
    <property type="match status" value="1"/>
</dbReference>
<evidence type="ECO:0000256" key="5">
    <source>
        <dbReference type="SAM" id="Phobius"/>
    </source>
</evidence>
<dbReference type="SUPFAM" id="SSF48452">
    <property type="entry name" value="TPR-like"/>
    <property type="match status" value="2"/>
</dbReference>
<dbReference type="GO" id="GO:0046983">
    <property type="term" value="F:protein dimerization activity"/>
    <property type="evidence" value="ECO:0007669"/>
    <property type="project" value="InterPro"/>
</dbReference>
<dbReference type="Pfam" id="PF07730">
    <property type="entry name" value="HisKA_3"/>
    <property type="match status" value="1"/>
</dbReference>
<evidence type="ECO:0000256" key="6">
    <source>
        <dbReference type="SAM" id="SignalP"/>
    </source>
</evidence>
<comment type="caution">
    <text evidence="8">The sequence shown here is derived from an EMBL/GenBank/DDBJ whole genome shotgun (WGS) entry which is preliminary data.</text>
</comment>
<dbReference type="AlphaFoldDB" id="A0A9X1QGD2"/>
<keyword evidence="5" id="KW-1133">Transmembrane helix</keyword>
<evidence type="ECO:0000256" key="3">
    <source>
        <dbReference type="ARBA" id="ARBA00023012"/>
    </source>
</evidence>
<dbReference type="InterPro" id="IPR019734">
    <property type="entry name" value="TPR_rpt"/>
</dbReference>
<dbReference type="InterPro" id="IPR011990">
    <property type="entry name" value="TPR-like_helical_dom_sf"/>
</dbReference>
<evidence type="ECO:0000313" key="9">
    <source>
        <dbReference type="Proteomes" id="UP001139411"/>
    </source>
</evidence>
<dbReference type="PROSITE" id="PS50109">
    <property type="entry name" value="HIS_KIN"/>
    <property type="match status" value="1"/>
</dbReference>